<proteinExistence type="predicted"/>
<dbReference type="AlphaFoldDB" id="A0A326U8M0"/>
<evidence type="ECO:0000313" key="1">
    <source>
        <dbReference type="EMBL" id="PZW22891.1"/>
    </source>
</evidence>
<sequence length="97" mass="10370">MPISSYCLTHLSFIERIEGIKTVITAKLKLQPTKEQFIALRAPQLACEVADPTPQSIEQVVGMDAGIRSLAVSSPIRVQAPSIRASGSGPKPTIAQD</sequence>
<dbReference type="RefSeq" id="WP_111325513.1">
    <property type="nucleotide sequence ID" value="NZ_BIFX01000001.1"/>
</dbReference>
<organism evidence="1 2">
    <name type="scientific">Thermosporothrix hazakensis</name>
    <dbReference type="NCBI Taxonomy" id="644383"/>
    <lineage>
        <taxon>Bacteria</taxon>
        <taxon>Bacillati</taxon>
        <taxon>Chloroflexota</taxon>
        <taxon>Ktedonobacteria</taxon>
        <taxon>Ktedonobacterales</taxon>
        <taxon>Thermosporotrichaceae</taxon>
        <taxon>Thermosporothrix</taxon>
    </lineage>
</organism>
<name>A0A326U8M0_THEHA</name>
<protein>
    <submittedName>
        <fullName evidence="1">Uncharacterized protein</fullName>
    </submittedName>
</protein>
<accession>A0A326U8M0</accession>
<reference evidence="1 2" key="1">
    <citation type="submission" date="2018-06" db="EMBL/GenBank/DDBJ databases">
        <title>Genomic Encyclopedia of Archaeal and Bacterial Type Strains, Phase II (KMG-II): from individual species to whole genera.</title>
        <authorList>
            <person name="Goeker M."/>
        </authorList>
    </citation>
    <scope>NUCLEOTIDE SEQUENCE [LARGE SCALE GENOMIC DNA]</scope>
    <source>
        <strain evidence="1 2">ATCC BAA-1881</strain>
    </source>
</reference>
<dbReference type="EMBL" id="QKUF01000029">
    <property type="protein sequence ID" value="PZW22891.1"/>
    <property type="molecule type" value="Genomic_DNA"/>
</dbReference>
<comment type="caution">
    <text evidence="1">The sequence shown here is derived from an EMBL/GenBank/DDBJ whole genome shotgun (WGS) entry which is preliminary data.</text>
</comment>
<gene>
    <name evidence="1" type="ORF">EI42_05236</name>
</gene>
<dbReference type="Proteomes" id="UP000248806">
    <property type="component" value="Unassembled WGS sequence"/>
</dbReference>
<keyword evidence="2" id="KW-1185">Reference proteome</keyword>
<evidence type="ECO:0000313" key="2">
    <source>
        <dbReference type="Proteomes" id="UP000248806"/>
    </source>
</evidence>